<keyword evidence="8" id="KW-1185">Reference proteome</keyword>
<evidence type="ECO:0000256" key="1">
    <source>
        <dbReference type="ARBA" id="ARBA00022723"/>
    </source>
</evidence>
<feature type="compositionally biased region" description="Basic and acidic residues" evidence="5">
    <location>
        <begin position="210"/>
        <end position="236"/>
    </location>
</feature>
<dbReference type="PANTHER" id="PTHR47361">
    <property type="entry name" value="RING/U-BOX SUPERFAMILY PROTEIN"/>
    <property type="match status" value="1"/>
</dbReference>
<dbReference type="GO" id="GO:0008270">
    <property type="term" value="F:zinc ion binding"/>
    <property type="evidence" value="ECO:0007669"/>
    <property type="project" value="UniProtKB-KW"/>
</dbReference>
<name>A0A090MD29_OSTTA</name>
<evidence type="ECO:0000256" key="2">
    <source>
        <dbReference type="ARBA" id="ARBA00022771"/>
    </source>
</evidence>
<sequence>MADADAIECAICLTTPAPEDVALAPACLHVFCASCLVRWASFTAPGASTKCPCCARALRTVLLRRGLDGTVDAGGYLREESLCLLARARWTEDGTWSGDERDGRGESDDDAYEDAAEAILDRSARRRVVLGNRRFGRGGFVANGGGRTYATPAARGKTSRGKTRVDVEKKERDGTSRGGSGSSSPSMESPGSKVEDEESTPRRRGKKSAKRAESMAKKAEKEKERAASRLRKREEEAMAAAARRAAVAAAKELESLALGGTA</sequence>
<evidence type="ECO:0000256" key="4">
    <source>
        <dbReference type="PROSITE-ProRule" id="PRU00175"/>
    </source>
</evidence>
<dbReference type="InParanoid" id="A0A090MD29"/>
<evidence type="ECO:0000313" key="7">
    <source>
        <dbReference type="EMBL" id="CEF99954.1"/>
    </source>
</evidence>
<dbReference type="PROSITE" id="PS50089">
    <property type="entry name" value="ZF_RING_2"/>
    <property type="match status" value="1"/>
</dbReference>
<feature type="domain" description="RING-type" evidence="6">
    <location>
        <begin position="9"/>
        <end position="54"/>
    </location>
</feature>
<feature type="region of interest" description="Disordered" evidence="5">
    <location>
        <begin position="141"/>
        <end position="240"/>
    </location>
</feature>
<dbReference type="InterPro" id="IPR001841">
    <property type="entry name" value="Znf_RING"/>
</dbReference>
<dbReference type="OrthoDB" id="1935339at2759"/>
<evidence type="ECO:0000259" key="6">
    <source>
        <dbReference type="PROSITE" id="PS50089"/>
    </source>
</evidence>
<evidence type="ECO:0000256" key="3">
    <source>
        <dbReference type="ARBA" id="ARBA00022833"/>
    </source>
</evidence>
<dbReference type="PROSITE" id="PS00518">
    <property type="entry name" value="ZF_RING_1"/>
    <property type="match status" value="1"/>
</dbReference>
<keyword evidence="2 4" id="KW-0863">Zinc-finger</keyword>
<dbReference type="InterPro" id="IPR013083">
    <property type="entry name" value="Znf_RING/FYVE/PHD"/>
</dbReference>
<dbReference type="FunCoup" id="A0A090MD29">
    <property type="interactions" value="253"/>
</dbReference>
<dbReference type="RefSeq" id="XP_022840130.1">
    <property type="nucleotide sequence ID" value="XM_022982910.1"/>
</dbReference>
<evidence type="ECO:0000256" key="5">
    <source>
        <dbReference type="SAM" id="MobiDB-lite"/>
    </source>
</evidence>
<gene>
    <name evidence="7" type="ORF">OT_ostta12g02620</name>
</gene>
<comment type="caution">
    <text evidence="7">The sequence shown here is derived from an EMBL/GenBank/DDBJ whole genome shotgun (WGS) entry which is preliminary data.</text>
</comment>
<dbReference type="Pfam" id="PF00097">
    <property type="entry name" value="zf-C3HC4"/>
    <property type="match status" value="1"/>
</dbReference>
<organism evidence="7 8">
    <name type="scientific">Ostreococcus tauri</name>
    <name type="common">Marine green alga</name>
    <dbReference type="NCBI Taxonomy" id="70448"/>
    <lineage>
        <taxon>Eukaryota</taxon>
        <taxon>Viridiplantae</taxon>
        <taxon>Chlorophyta</taxon>
        <taxon>Mamiellophyceae</taxon>
        <taxon>Mamiellales</taxon>
        <taxon>Bathycoccaceae</taxon>
        <taxon>Ostreococcus</taxon>
    </lineage>
</organism>
<reference evidence="7 8" key="2">
    <citation type="journal article" date="2014" name="BMC Genomics">
        <title>An improved genome of the model marine alga Ostreococcus tauri unfolds by assessing Illumina de novo assemblies.</title>
        <authorList>
            <person name="Blanc-Mathieu R."/>
            <person name="Verhelst B."/>
            <person name="Derelle E."/>
            <person name="Rombauts S."/>
            <person name="Bouget F.Y."/>
            <person name="Carre I."/>
            <person name="Chateau A."/>
            <person name="Eyre-Walker A."/>
            <person name="Grimsley N."/>
            <person name="Moreau H."/>
            <person name="Piegu B."/>
            <person name="Rivals E."/>
            <person name="Schackwitz W."/>
            <person name="Van de Peer Y."/>
            <person name="Piganeau G."/>
        </authorList>
    </citation>
    <scope>NUCLEOTIDE SEQUENCE [LARGE SCALE GENOMIC DNA]</scope>
    <source>
        <strain evidence="8">OTTH 0595 / CCAP 157/2 / RCC745</strain>
    </source>
</reference>
<reference evidence="8" key="1">
    <citation type="journal article" date="2006" name="Proc. Natl. Acad. Sci. U.S.A.">
        <title>Genome analysis of the smallest free-living eukaryote Ostreococcus tauri unveils many unique features.</title>
        <authorList>
            <person name="Derelle E."/>
            <person name="Ferraz C."/>
            <person name="Rombauts S."/>
            <person name="Rouze P."/>
            <person name="Worden A.Z."/>
            <person name="Robbens S."/>
            <person name="Partensky F."/>
            <person name="Degroeve S."/>
            <person name="Echeynie S."/>
            <person name="Cooke R."/>
            <person name="Saeys Y."/>
            <person name="Wuyts J."/>
            <person name="Jabbari K."/>
            <person name="Bowler C."/>
            <person name="Panaud O."/>
            <person name="Piegu B."/>
            <person name="Ball S.G."/>
            <person name="Ral J.-P."/>
            <person name="Bouget F.-Y."/>
            <person name="Piganeau G."/>
            <person name="De Baets B."/>
            <person name="Picard A."/>
            <person name="Delseny M."/>
            <person name="Demaille J."/>
            <person name="Van de Peer Y."/>
            <person name="Moreau H."/>
        </authorList>
    </citation>
    <scope>NUCLEOTIDE SEQUENCE [LARGE SCALE GENOMIC DNA]</scope>
    <source>
        <strain evidence="8">OTTH 0595 / CCAP 157/2 / RCC745</strain>
    </source>
</reference>
<dbReference type="SMART" id="SM00184">
    <property type="entry name" value="RING"/>
    <property type="match status" value="1"/>
</dbReference>
<dbReference type="Gene3D" id="3.30.40.10">
    <property type="entry name" value="Zinc/RING finger domain, C3HC4 (zinc finger)"/>
    <property type="match status" value="1"/>
</dbReference>
<dbReference type="GeneID" id="34946313"/>
<dbReference type="Proteomes" id="UP000009170">
    <property type="component" value="Unassembled WGS sequence"/>
</dbReference>
<accession>A0A090MD29</accession>
<dbReference type="SUPFAM" id="SSF57850">
    <property type="entry name" value="RING/U-box"/>
    <property type="match status" value="1"/>
</dbReference>
<protein>
    <submittedName>
        <fullName evidence="7">Zinc finger, RING/FYVE/PHD-type</fullName>
    </submittedName>
</protein>
<evidence type="ECO:0000313" key="8">
    <source>
        <dbReference type="Proteomes" id="UP000009170"/>
    </source>
</evidence>
<dbReference type="AlphaFoldDB" id="A0A090MD29"/>
<feature type="compositionally biased region" description="Low complexity" evidence="5">
    <location>
        <begin position="182"/>
        <end position="192"/>
    </location>
</feature>
<dbReference type="PANTHER" id="PTHR47361:SF4">
    <property type="entry name" value="RING_U-BOX SUPERFAMILY PROTEIN"/>
    <property type="match status" value="1"/>
</dbReference>
<dbReference type="KEGG" id="ota:OT_ostta12g02620"/>
<dbReference type="InterPro" id="IPR018957">
    <property type="entry name" value="Znf_C3HC4_RING-type"/>
</dbReference>
<keyword evidence="1" id="KW-0479">Metal-binding</keyword>
<feature type="compositionally biased region" description="Basic and acidic residues" evidence="5">
    <location>
        <begin position="163"/>
        <end position="175"/>
    </location>
</feature>
<dbReference type="EMBL" id="CAID01000012">
    <property type="protein sequence ID" value="CEF99954.1"/>
    <property type="molecule type" value="Genomic_DNA"/>
</dbReference>
<keyword evidence="3" id="KW-0862">Zinc</keyword>
<proteinExistence type="predicted"/>
<dbReference type="InterPro" id="IPR017907">
    <property type="entry name" value="Znf_RING_CS"/>
</dbReference>